<sequence>MSTPTDPTTQRTWSAWAATWVPSSSWFRPSNPTNPSLLPPAVKVAVVVPEPAPVVLLPDPAPVVVAALEPTPSSVVLAVERQIATEQDWTNAWYNKYIVGAASLTAFGSLIYTIRQRTTGKMKMPLEELMTNPAAAAANPKLAAYMFAGRAFGTATILVATGTMALTMGVASLMGVNNLREFSTKMRELTSSTRLRRTDPMLTGDQKEPFDNDVYELLKEVSADAAQDPVPETETQARLSGIVRKTLGDFAPRRA</sequence>
<evidence type="ECO:0000313" key="3">
    <source>
        <dbReference type="Proteomes" id="UP000269721"/>
    </source>
</evidence>
<dbReference type="EMBL" id="KZ995309">
    <property type="protein sequence ID" value="RKO90930.1"/>
    <property type="molecule type" value="Genomic_DNA"/>
</dbReference>
<feature type="transmembrane region" description="Helical" evidence="1">
    <location>
        <begin position="97"/>
        <end position="114"/>
    </location>
</feature>
<keyword evidence="1" id="KW-1133">Transmembrane helix</keyword>
<proteinExistence type="predicted"/>
<evidence type="ECO:0000313" key="2">
    <source>
        <dbReference type="EMBL" id="RKO90930.1"/>
    </source>
</evidence>
<dbReference type="OrthoDB" id="2133213at2759"/>
<feature type="transmembrane region" description="Helical" evidence="1">
    <location>
        <begin position="151"/>
        <end position="176"/>
    </location>
</feature>
<organism evidence="2 3">
    <name type="scientific">Blyttiomyces helicus</name>
    <dbReference type="NCBI Taxonomy" id="388810"/>
    <lineage>
        <taxon>Eukaryota</taxon>
        <taxon>Fungi</taxon>
        <taxon>Fungi incertae sedis</taxon>
        <taxon>Chytridiomycota</taxon>
        <taxon>Chytridiomycota incertae sedis</taxon>
        <taxon>Chytridiomycetes</taxon>
        <taxon>Chytridiomycetes incertae sedis</taxon>
        <taxon>Blyttiomyces</taxon>
    </lineage>
</organism>
<reference evidence="3" key="1">
    <citation type="journal article" date="2018" name="Nat. Microbiol.">
        <title>Leveraging single-cell genomics to expand the fungal tree of life.</title>
        <authorList>
            <person name="Ahrendt S.R."/>
            <person name="Quandt C.A."/>
            <person name="Ciobanu D."/>
            <person name="Clum A."/>
            <person name="Salamov A."/>
            <person name="Andreopoulos B."/>
            <person name="Cheng J.F."/>
            <person name="Woyke T."/>
            <person name="Pelin A."/>
            <person name="Henrissat B."/>
            <person name="Reynolds N.K."/>
            <person name="Benny G.L."/>
            <person name="Smith M.E."/>
            <person name="James T.Y."/>
            <person name="Grigoriev I.V."/>
        </authorList>
    </citation>
    <scope>NUCLEOTIDE SEQUENCE [LARGE SCALE GENOMIC DNA]</scope>
</reference>
<keyword evidence="3" id="KW-1185">Reference proteome</keyword>
<name>A0A4P9WIH6_9FUNG</name>
<keyword evidence="1" id="KW-0472">Membrane</keyword>
<evidence type="ECO:0008006" key="4">
    <source>
        <dbReference type="Google" id="ProtNLM"/>
    </source>
</evidence>
<dbReference type="AlphaFoldDB" id="A0A4P9WIH6"/>
<dbReference type="Proteomes" id="UP000269721">
    <property type="component" value="Unassembled WGS sequence"/>
</dbReference>
<evidence type="ECO:0000256" key="1">
    <source>
        <dbReference type="SAM" id="Phobius"/>
    </source>
</evidence>
<gene>
    <name evidence="2" type="ORF">BDK51DRAFT_25803</name>
</gene>
<keyword evidence="1" id="KW-0812">Transmembrane</keyword>
<protein>
    <recommendedName>
        <fullName evidence="4">Transmembrane protein 242</fullName>
    </recommendedName>
</protein>
<accession>A0A4P9WIH6</accession>